<gene>
    <name evidence="5" type="ORF">A4X03_0g386</name>
    <name evidence="4" type="ORF">JKIAZH3_G9489</name>
</gene>
<sequence>MSARNMLAVPGKSTKSVTRTLSEAVRAHIAHNHIDGHPDTFKTDIATLCKLRDKCLSLELHTLSAQDAIRYYAQLVFVSTKLPEELEVTFPWPISFPPSIPSWTSSIASSTAALVAGEPDSKKAYATATIIAHPSLLYERANVLFALGALHSALGNNEQRGQVESIKRAIKHFETAAGIFSHISENVSPQLRHLRPASPDFNSELLRALKDLMLAQAMECAWQRAVLNNMKDSTIARLAVTVAELYESALDHVERAKASLNASEGETGCEFPNHWVAHMTVKRWHFAAAAQYRKSCDDLASNRYGDELGRLKIAEESVKKALEASKRIGLADALKTDLKGLQEKIVDNIKRGTKDNDLIYLEPVTSASNLPALAAVKDMVKADVPPEIKDPISRLRDNDLGRPLFAELAPLGVHLAISVYEDRKHTFVRDQVVRRRDELDEIAASTLNSLGLPGSLQAQEQPMGLPPGLLENSEKVQSAGGISYLLQLRNDVLRQSELSGSLLDEIRRILEEESAEDASVRARYSTKIWTRPPSDEAAGEYRHDLDNHFEVFQQAAASDRLVQEKLEEWEDRISVLEGGKEALEANVPKPASSSSSSASMVQQPQILAARALRRELEALEDIQFTRAAIVSEAQREETTDDIRPLVLQEAAALSQRMGASGNSQPLEITAADFESLFEQEMKKYSRFSQELEANASSQEENLEMIGKQNKDFVAARKLDTTAKRRAQALQNLDAAYHKFNEIRRNLADGLEFYNQLTRTLSVRRDQVRQWTYSRHTDVAQLSTAFANVALGSADLEPTPRGSPGRPAQGRTNLPPPGGMWGGGQIRFAD</sequence>
<comment type="caution">
    <text evidence="5">The sequence shown here is derived from an EMBL/GenBank/DDBJ whole genome shotgun (WGS) entry which is preliminary data.</text>
</comment>
<dbReference type="Gene3D" id="1.25.40.280">
    <property type="entry name" value="alix/aip1 like domains"/>
    <property type="match status" value="1"/>
</dbReference>
<dbReference type="Pfam" id="PF13949">
    <property type="entry name" value="ALIX_LYPXL_bnd"/>
    <property type="match status" value="1"/>
</dbReference>
<proteinExistence type="inferred from homology"/>
<accession>A0A177V3E4</accession>
<dbReference type="Pfam" id="PF03097">
    <property type="entry name" value="BRO1"/>
    <property type="match status" value="1"/>
</dbReference>
<reference evidence="4" key="3">
    <citation type="submission" date="2020-10" db="EMBL/GenBank/DDBJ databases">
        <authorList>
            <person name="Sedaghatjoo S."/>
        </authorList>
    </citation>
    <scope>NUCLEOTIDE SEQUENCE</scope>
    <source>
        <strain evidence="4">AZH3</strain>
    </source>
</reference>
<keyword evidence="7" id="KW-1185">Reference proteome</keyword>
<dbReference type="InterPro" id="IPR004328">
    <property type="entry name" value="BRO1_dom"/>
</dbReference>
<dbReference type="GO" id="GO:0005768">
    <property type="term" value="C:endosome"/>
    <property type="evidence" value="ECO:0007669"/>
    <property type="project" value="TreeGrafter"/>
</dbReference>
<reference evidence="5" key="1">
    <citation type="submission" date="2016-04" db="EMBL/GenBank/DDBJ databases">
        <authorList>
            <person name="Nguyen H.D."/>
            <person name="Kesanakurti P."/>
            <person name="Cullis J."/>
            <person name="Levesque C.A."/>
            <person name="Hambleton S."/>
        </authorList>
    </citation>
    <scope>NUCLEOTIDE SEQUENCE</scope>
    <source>
        <strain evidence="5">DAOMC 238032</strain>
    </source>
</reference>
<comment type="similarity">
    <text evidence="1">Belongs to the palA/RIM20 family.</text>
</comment>
<evidence type="ECO:0000313" key="7">
    <source>
        <dbReference type="Proteomes" id="UP000836402"/>
    </source>
</evidence>
<dbReference type="SMART" id="SM01041">
    <property type="entry name" value="BRO1"/>
    <property type="match status" value="1"/>
</dbReference>
<evidence type="ECO:0000313" key="6">
    <source>
        <dbReference type="Proteomes" id="UP000077671"/>
    </source>
</evidence>
<dbReference type="Gene3D" id="1.20.140.50">
    <property type="entry name" value="alix/aip1 like domains"/>
    <property type="match status" value="1"/>
</dbReference>
<evidence type="ECO:0000259" key="3">
    <source>
        <dbReference type="PROSITE" id="PS51180"/>
    </source>
</evidence>
<dbReference type="EMBL" id="CAJHJG010001159">
    <property type="protein sequence ID" value="CAD6909771.1"/>
    <property type="molecule type" value="Genomic_DNA"/>
</dbReference>
<evidence type="ECO:0000256" key="2">
    <source>
        <dbReference type="SAM" id="MobiDB-lite"/>
    </source>
</evidence>
<dbReference type="InterPro" id="IPR025304">
    <property type="entry name" value="ALIX_V_dom"/>
</dbReference>
<dbReference type="Gene3D" id="1.20.120.560">
    <property type="entry name" value="alix/aip1 in complex with the ypdl late domain"/>
    <property type="match status" value="1"/>
</dbReference>
<organism evidence="5 6">
    <name type="scientific">Tilletia caries</name>
    <name type="common">wheat bunt fungus</name>
    <dbReference type="NCBI Taxonomy" id="13290"/>
    <lineage>
        <taxon>Eukaryota</taxon>
        <taxon>Fungi</taxon>
        <taxon>Dikarya</taxon>
        <taxon>Basidiomycota</taxon>
        <taxon>Ustilaginomycotina</taxon>
        <taxon>Exobasidiomycetes</taxon>
        <taxon>Tilletiales</taxon>
        <taxon>Tilletiaceae</taxon>
        <taxon>Tilletia</taxon>
    </lineage>
</organism>
<dbReference type="Proteomes" id="UP000077671">
    <property type="component" value="Unassembled WGS sequence"/>
</dbReference>
<evidence type="ECO:0000256" key="1">
    <source>
        <dbReference type="ARBA" id="ARBA00038154"/>
    </source>
</evidence>
<name>A0A177V3E4_9BASI</name>
<feature type="compositionally biased region" description="Gly residues" evidence="2">
    <location>
        <begin position="818"/>
        <end position="829"/>
    </location>
</feature>
<protein>
    <recommendedName>
        <fullName evidence="3">BRO1 domain-containing protein</fullName>
    </recommendedName>
</protein>
<dbReference type="Proteomes" id="UP000836402">
    <property type="component" value="Unassembled WGS sequence"/>
</dbReference>
<dbReference type="AlphaFoldDB" id="A0A177V3E4"/>
<feature type="region of interest" description="Disordered" evidence="2">
    <location>
        <begin position="792"/>
        <end position="829"/>
    </location>
</feature>
<evidence type="ECO:0000313" key="5">
    <source>
        <dbReference type="EMBL" id="KAE8265258.1"/>
    </source>
</evidence>
<dbReference type="PANTHER" id="PTHR23030">
    <property type="entry name" value="PCD6 INTERACTING PROTEIN-RELATED"/>
    <property type="match status" value="1"/>
</dbReference>
<dbReference type="EMBL" id="LWDD02000021">
    <property type="protein sequence ID" value="KAE8265258.1"/>
    <property type="molecule type" value="Genomic_DNA"/>
</dbReference>
<dbReference type="InterPro" id="IPR038499">
    <property type="entry name" value="BRO1_sf"/>
</dbReference>
<feature type="domain" description="BRO1" evidence="3">
    <location>
        <begin position="5"/>
        <end position="443"/>
    </location>
</feature>
<dbReference type="PROSITE" id="PS51180">
    <property type="entry name" value="BRO1"/>
    <property type="match status" value="1"/>
</dbReference>
<reference evidence="5" key="2">
    <citation type="journal article" date="2019" name="IMA Fungus">
        <title>Genome sequencing and comparison of five Tilletia species to identify candidate genes for the detection of regulated species infecting wheat.</title>
        <authorList>
            <person name="Nguyen H.D.T."/>
            <person name="Sultana T."/>
            <person name="Kesanakurti P."/>
            <person name="Hambleton S."/>
        </authorList>
    </citation>
    <scope>NUCLEOTIDE SEQUENCE</scope>
    <source>
        <strain evidence="5">DAOMC 238032</strain>
    </source>
</reference>
<evidence type="ECO:0000313" key="4">
    <source>
        <dbReference type="EMBL" id="CAD6909771.1"/>
    </source>
</evidence>
<dbReference type="PANTHER" id="PTHR23030:SF39">
    <property type="entry name" value="PROGRAMMED CELL DEATH 6-INTERACTING PROTEIN"/>
    <property type="match status" value="1"/>
</dbReference>